<evidence type="ECO:0000313" key="2">
    <source>
        <dbReference type="Proteomes" id="UP001339429"/>
    </source>
</evidence>
<dbReference type="InterPro" id="IPR017850">
    <property type="entry name" value="Alkaline_phosphatase_core_sf"/>
</dbReference>
<evidence type="ECO:0000313" key="1">
    <source>
        <dbReference type="EMBL" id="MEC6898387.1"/>
    </source>
</evidence>
<name>A0ABU6LJG0_9GAMM</name>
<accession>A0ABU6LJG0</accession>
<keyword evidence="2" id="KW-1185">Reference proteome</keyword>
<proteinExistence type="predicted"/>
<dbReference type="SUPFAM" id="SSF53649">
    <property type="entry name" value="Alkaline phosphatase-like"/>
    <property type="match status" value="1"/>
</dbReference>
<reference evidence="1 2" key="1">
    <citation type="submission" date="2024-01" db="EMBL/GenBank/DDBJ databases">
        <title>Active colonisers of the gastrointestinal tract of Atlantic salmon farmed in a warm water region.</title>
        <authorList>
            <person name="Bowman J.P."/>
        </authorList>
    </citation>
    <scope>NUCLEOTIDE SEQUENCE [LARGE SCALE GENOMIC DNA]</scope>
    <source>
        <strain evidence="1 2">S4MW1</strain>
    </source>
</reference>
<comment type="caution">
    <text evidence="1">The sequence shown here is derived from an EMBL/GenBank/DDBJ whole genome shotgun (WGS) entry which is preliminary data.</text>
</comment>
<dbReference type="NCBIfam" id="NF033449">
    <property type="entry name" value="BREX_PglZ_3"/>
    <property type="match status" value="1"/>
</dbReference>
<gene>
    <name evidence="1" type="primary">pglZ</name>
    <name evidence="1" type="ORF">VXS00_07020</name>
</gene>
<dbReference type="Proteomes" id="UP001339429">
    <property type="component" value="Unassembled WGS sequence"/>
</dbReference>
<dbReference type="EMBL" id="JAYXUD010000004">
    <property type="protein sequence ID" value="MEC6898387.1"/>
    <property type="molecule type" value="Genomic_DNA"/>
</dbReference>
<organism evidence="1 2">
    <name type="scientific">Photobacterium piscicola</name>
    <dbReference type="NCBI Taxonomy" id="1378299"/>
    <lineage>
        <taxon>Bacteria</taxon>
        <taxon>Pseudomonadati</taxon>
        <taxon>Pseudomonadota</taxon>
        <taxon>Gammaproteobacteria</taxon>
        <taxon>Vibrionales</taxon>
        <taxon>Vibrionaceae</taxon>
        <taxon>Photobacterium</taxon>
    </lineage>
</organism>
<dbReference type="RefSeq" id="WP_327779563.1">
    <property type="nucleotide sequence ID" value="NZ_JAYXUD010000004.1"/>
</dbReference>
<sequence length="659" mass="75810">MNWQEKLTNQMALREPVHYIVNDPDNLCFEPTIADLFGEAGIVLFSDTDPIALRLCFEEWVDGDEQCSLVIRVVDDQPCIPYDIESSARFLDFDVSEVIPELDASVLRALSAKDYEQLQSAVKNYGTEKLNRRDSLDFVLRHIYKIAPEIIQTETDLVRLLIRKHYLGIEMPLVFEERLIETLGVRDQFHRWKFTKIVPDRTEFFAFLQQQWLLHLRQKAKRYEINEPAWPNDNLVVPFGDQDIKVFIDNLFADGILQPVQFDGLGKDDWEWVGVIADDDSRDLLRVRHLLKKISNQFIEHNSQQPESPESWEDIAHELGVLNSLSNSLKNKDSYSFTADLTNLNSKVDAYFETWLQTNFGKLINTPTSRFPKMLHKVPSWLNLKVCKGQKVCLLVMDGMGFQQWTHVKKHIVDIPHVRIEERAIFSWVPTITSIARQALFSGKQPRSFPDSLLTTSKEKALWHAFWEDQGLSKTEVTYAVKVENSRDLESFKDRFHSPKLKVAGFVINYIDEQMHGIKAGMAPLNATMDIWLDQWQFTSKIEALLDSGFEVVITADHGNQEAIGQGWLNEGVKAETKGERVRLYKHTVEYSNDTVDVLEWPAKKFGLPSDLYPLVSRGRHAFVQKGKLIVGHGGISLHEVIVPLAIVTRDQHVKESQL</sequence>
<protein>
    <submittedName>
        <fullName evidence="1">BREX-3 system phosphatase PglZ</fullName>
    </submittedName>
</protein>
<dbReference type="Pfam" id="PF08665">
    <property type="entry name" value="PglZ"/>
    <property type="match status" value="1"/>
</dbReference>